<dbReference type="Proteomes" id="UP001472677">
    <property type="component" value="Unassembled WGS sequence"/>
</dbReference>
<organism evidence="2 3">
    <name type="scientific">Hibiscus sabdariffa</name>
    <name type="common">roselle</name>
    <dbReference type="NCBI Taxonomy" id="183260"/>
    <lineage>
        <taxon>Eukaryota</taxon>
        <taxon>Viridiplantae</taxon>
        <taxon>Streptophyta</taxon>
        <taxon>Embryophyta</taxon>
        <taxon>Tracheophyta</taxon>
        <taxon>Spermatophyta</taxon>
        <taxon>Magnoliopsida</taxon>
        <taxon>eudicotyledons</taxon>
        <taxon>Gunneridae</taxon>
        <taxon>Pentapetalae</taxon>
        <taxon>rosids</taxon>
        <taxon>malvids</taxon>
        <taxon>Malvales</taxon>
        <taxon>Malvaceae</taxon>
        <taxon>Malvoideae</taxon>
        <taxon>Hibiscus</taxon>
    </lineage>
</organism>
<proteinExistence type="predicted"/>
<gene>
    <name evidence="2" type="ORF">V6N12_054341</name>
</gene>
<protein>
    <recommendedName>
        <fullName evidence="1">DUF4283 domain-containing protein</fullName>
    </recommendedName>
</protein>
<keyword evidence="3" id="KW-1185">Reference proteome</keyword>
<dbReference type="Pfam" id="PF14111">
    <property type="entry name" value="DUF4283"/>
    <property type="match status" value="1"/>
</dbReference>
<sequence>MGLAGFYDQGLDLGEFPPLGGGSVGAATGGETNVGVVPEGAAPAWNLLDQTLSFFPPEKKDGKACVSPPPAVLSRGAQQWSNALISNFLGKSPTLSVFQRTANRLWGREGAVEIRFLESVYIINGSLVAIRQKASAIKAVQDAHGNWVESYEELSSCTYN</sequence>
<feature type="domain" description="DUF4283" evidence="1">
    <location>
        <begin position="77"/>
        <end position="121"/>
    </location>
</feature>
<evidence type="ECO:0000313" key="2">
    <source>
        <dbReference type="EMBL" id="KAK8527116.1"/>
    </source>
</evidence>
<dbReference type="InterPro" id="IPR025558">
    <property type="entry name" value="DUF4283"/>
</dbReference>
<name>A0ABR2D0H4_9ROSI</name>
<accession>A0ABR2D0H4</accession>
<evidence type="ECO:0000259" key="1">
    <source>
        <dbReference type="Pfam" id="PF14111"/>
    </source>
</evidence>
<comment type="caution">
    <text evidence="2">The sequence shown here is derived from an EMBL/GenBank/DDBJ whole genome shotgun (WGS) entry which is preliminary data.</text>
</comment>
<dbReference type="EMBL" id="JBBPBM010000038">
    <property type="protein sequence ID" value="KAK8527116.1"/>
    <property type="molecule type" value="Genomic_DNA"/>
</dbReference>
<evidence type="ECO:0000313" key="3">
    <source>
        <dbReference type="Proteomes" id="UP001472677"/>
    </source>
</evidence>
<reference evidence="2 3" key="1">
    <citation type="journal article" date="2024" name="G3 (Bethesda)">
        <title>Genome assembly of Hibiscus sabdariffa L. provides insights into metabolisms of medicinal natural products.</title>
        <authorList>
            <person name="Kim T."/>
        </authorList>
    </citation>
    <scope>NUCLEOTIDE SEQUENCE [LARGE SCALE GENOMIC DNA]</scope>
    <source>
        <strain evidence="2">TK-2024</strain>
        <tissue evidence="2">Old leaves</tissue>
    </source>
</reference>